<proteinExistence type="predicted"/>
<dbReference type="EMBL" id="BK014716">
    <property type="protein sequence ID" value="DAD69198.1"/>
    <property type="molecule type" value="Genomic_DNA"/>
</dbReference>
<sequence length="31" mass="3648">MRRYSSRICGLNLTVLSLWIEPEQQGQERSP</sequence>
<protein>
    <submittedName>
        <fullName evidence="1">Uncharacterized protein</fullName>
    </submittedName>
</protein>
<name>A0A8S5LGT8_9CAUD</name>
<accession>A0A8S5LGT8</accession>
<evidence type="ECO:0000313" key="1">
    <source>
        <dbReference type="EMBL" id="DAD69198.1"/>
    </source>
</evidence>
<organism evidence="1">
    <name type="scientific">Siphoviridae sp. ct5tj9</name>
    <dbReference type="NCBI Taxonomy" id="2823564"/>
    <lineage>
        <taxon>Viruses</taxon>
        <taxon>Duplodnaviria</taxon>
        <taxon>Heunggongvirae</taxon>
        <taxon>Uroviricota</taxon>
        <taxon>Caudoviricetes</taxon>
    </lineage>
</organism>
<reference evidence="1" key="1">
    <citation type="journal article" date="2021" name="Proc. Natl. Acad. Sci. U.S.A.">
        <title>A Catalog of Tens of Thousands of Viruses from Human Metagenomes Reveals Hidden Associations with Chronic Diseases.</title>
        <authorList>
            <person name="Tisza M.J."/>
            <person name="Buck C.B."/>
        </authorList>
    </citation>
    <scope>NUCLEOTIDE SEQUENCE</scope>
    <source>
        <strain evidence="1">Ct5tj9</strain>
    </source>
</reference>